<dbReference type="PANTHER" id="PTHR24404:SF114">
    <property type="entry name" value="KLUMPFUSS, ISOFORM B-RELATED"/>
    <property type="match status" value="1"/>
</dbReference>
<protein>
    <recommendedName>
        <fullName evidence="10">C2H2-type domain-containing protein</fullName>
    </recommendedName>
</protein>
<dbReference type="VEuPathDB" id="VectorBase:BGLAX_041818"/>
<keyword evidence="7" id="KW-0539">Nucleus</keyword>
<dbReference type="GO" id="GO:0008270">
    <property type="term" value="F:zinc ion binding"/>
    <property type="evidence" value="ECO:0007669"/>
    <property type="project" value="UniProtKB-KW"/>
</dbReference>
<feature type="region of interest" description="Disordered" evidence="9">
    <location>
        <begin position="250"/>
        <end position="325"/>
    </location>
</feature>
<evidence type="ECO:0000313" key="11">
    <source>
        <dbReference type="EnsemblMetazoa" id="BGLB016637-PA"/>
    </source>
</evidence>
<comment type="subcellular location">
    <subcellularLocation>
        <location evidence="1">Nucleus</location>
    </subcellularLocation>
</comment>
<evidence type="ECO:0000313" key="12">
    <source>
        <dbReference type="Proteomes" id="UP000076420"/>
    </source>
</evidence>
<dbReference type="PROSITE" id="PS00028">
    <property type="entry name" value="ZINC_FINGER_C2H2_1"/>
    <property type="match status" value="2"/>
</dbReference>
<feature type="domain" description="C2H2-type" evidence="10">
    <location>
        <begin position="55"/>
        <end position="82"/>
    </location>
</feature>
<dbReference type="InterPro" id="IPR050589">
    <property type="entry name" value="Ikaros_C2H2-ZF"/>
</dbReference>
<evidence type="ECO:0000256" key="5">
    <source>
        <dbReference type="ARBA" id="ARBA00022833"/>
    </source>
</evidence>
<keyword evidence="3" id="KW-0677">Repeat</keyword>
<dbReference type="PROSITE" id="PS50157">
    <property type="entry name" value="ZINC_FINGER_C2H2_2"/>
    <property type="match status" value="3"/>
</dbReference>
<dbReference type="SUPFAM" id="SSF57667">
    <property type="entry name" value="beta-beta-alpha zinc fingers"/>
    <property type="match status" value="2"/>
</dbReference>
<dbReference type="PANTHER" id="PTHR24404">
    <property type="entry name" value="ZINC FINGER PROTEIN"/>
    <property type="match status" value="1"/>
</dbReference>
<dbReference type="GO" id="GO:0003700">
    <property type="term" value="F:DNA-binding transcription factor activity"/>
    <property type="evidence" value="ECO:0007669"/>
    <property type="project" value="TreeGrafter"/>
</dbReference>
<evidence type="ECO:0000259" key="10">
    <source>
        <dbReference type="PROSITE" id="PS50157"/>
    </source>
</evidence>
<dbReference type="AlphaFoldDB" id="A0A2C9K938"/>
<evidence type="ECO:0000256" key="9">
    <source>
        <dbReference type="SAM" id="MobiDB-lite"/>
    </source>
</evidence>
<dbReference type="GO" id="GO:0006357">
    <property type="term" value="P:regulation of transcription by RNA polymerase II"/>
    <property type="evidence" value="ECO:0007669"/>
    <property type="project" value="TreeGrafter"/>
</dbReference>
<evidence type="ECO:0000256" key="2">
    <source>
        <dbReference type="ARBA" id="ARBA00022723"/>
    </source>
</evidence>
<keyword evidence="5" id="KW-0862">Zinc</keyword>
<evidence type="ECO:0000256" key="6">
    <source>
        <dbReference type="ARBA" id="ARBA00023125"/>
    </source>
</evidence>
<feature type="region of interest" description="Disordered" evidence="9">
    <location>
        <begin position="126"/>
        <end position="148"/>
    </location>
</feature>
<evidence type="ECO:0000256" key="3">
    <source>
        <dbReference type="ARBA" id="ARBA00022737"/>
    </source>
</evidence>
<evidence type="ECO:0000256" key="1">
    <source>
        <dbReference type="ARBA" id="ARBA00004123"/>
    </source>
</evidence>
<dbReference type="InterPro" id="IPR013087">
    <property type="entry name" value="Znf_C2H2_type"/>
</dbReference>
<dbReference type="OrthoDB" id="5576026at2759"/>
<gene>
    <name evidence="11" type="primary">106056821</name>
</gene>
<dbReference type="Proteomes" id="UP000076420">
    <property type="component" value="Unassembled WGS sequence"/>
</dbReference>
<accession>A0A2C9K938</accession>
<feature type="compositionally biased region" description="Polar residues" evidence="9">
    <location>
        <begin position="278"/>
        <end position="291"/>
    </location>
</feature>
<evidence type="ECO:0000256" key="7">
    <source>
        <dbReference type="ARBA" id="ARBA00023242"/>
    </source>
</evidence>
<sequence>MKETEPNPTDILENKVQNPTDFKSSDYSNVPLDFKQELAHFSELNGRYEETNKMFICHLCDFRTAFRNSLLNHQAVHSDLRPWICSMCDYAAKRKQDLKKHLHTIHGMMVESTMLRPIGMNLNISGSSKSLSREESSEDNSCDNDKNKGVGMVDPGMYYPHINTDSPSVIVKQEIQDKVSHPSCQANLPSMSNFVKKKQRDSPDLDLPLSFPSITFAKTLGNSHTEFAKDSNNGEDYPFQAEHFPATNSSALSARDKSSSETFSSNFSQKPNRKRPHSSVSEGQAGLQESTHPSDRPAPSLSKTNDSDEHHPCSSSSAASSSHNKEGQTQATFLCDHCDIMFFQRAMYLMHIGLHSPEDPWCCAVCGGTFTEKYSFTSHFINQH</sequence>
<reference evidence="11" key="1">
    <citation type="submission" date="2020-05" db="UniProtKB">
        <authorList>
            <consortium name="EnsemblMetazoa"/>
        </authorList>
    </citation>
    <scope>IDENTIFICATION</scope>
    <source>
        <strain evidence="11">BB02</strain>
    </source>
</reference>
<dbReference type="RefSeq" id="XP_013069138.2">
    <property type="nucleotide sequence ID" value="XM_013213684.2"/>
</dbReference>
<feature type="domain" description="C2H2-type" evidence="10">
    <location>
        <begin position="333"/>
        <end position="360"/>
    </location>
</feature>
<dbReference type="Gene3D" id="3.30.160.60">
    <property type="entry name" value="Classic Zinc Finger"/>
    <property type="match status" value="2"/>
</dbReference>
<evidence type="ECO:0000256" key="8">
    <source>
        <dbReference type="PROSITE-ProRule" id="PRU00042"/>
    </source>
</evidence>
<dbReference type="GO" id="GO:0000978">
    <property type="term" value="F:RNA polymerase II cis-regulatory region sequence-specific DNA binding"/>
    <property type="evidence" value="ECO:0007669"/>
    <property type="project" value="TreeGrafter"/>
</dbReference>
<organism evidence="11 12">
    <name type="scientific">Biomphalaria glabrata</name>
    <name type="common">Bloodfluke planorb</name>
    <name type="synonym">Freshwater snail</name>
    <dbReference type="NCBI Taxonomy" id="6526"/>
    <lineage>
        <taxon>Eukaryota</taxon>
        <taxon>Metazoa</taxon>
        <taxon>Spiralia</taxon>
        <taxon>Lophotrochozoa</taxon>
        <taxon>Mollusca</taxon>
        <taxon>Gastropoda</taxon>
        <taxon>Heterobranchia</taxon>
        <taxon>Euthyneura</taxon>
        <taxon>Panpulmonata</taxon>
        <taxon>Hygrophila</taxon>
        <taxon>Lymnaeoidea</taxon>
        <taxon>Planorbidae</taxon>
        <taxon>Biomphalaria</taxon>
    </lineage>
</organism>
<evidence type="ECO:0000256" key="4">
    <source>
        <dbReference type="ARBA" id="ARBA00022771"/>
    </source>
</evidence>
<dbReference type="InterPro" id="IPR036236">
    <property type="entry name" value="Znf_C2H2_sf"/>
</dbReference>
<keyword evidence="2" id="KW-0479">Metal-binding</keyword>
<dbReference type="GO" id="GO:0005634">
    <property type="term" value="C:nucleus"/>
    <property type="evidence" value="ECO:0007669"/>
    <property type="project" value="UniProtKB-SubCell"/>
</dbReference>
<dbReference type="KEGG" id="bgt:106056821"/>
<dbReference type="STRING" id="6526.A0A2C9K938"/>
<feature type="domain" description="C2H2-type" evidence="10">
    <location>
        <begin position="361"/>
        <end position="384"/>
    </location>
</feature>
<dbReference type="EnsemblMetazoa" id="BGLB016637-RA">
    <property type="protein sequence ID" value="BGLB016637-PA"/>
    <property type="gene ID" value="BGLB016637"/>
</dbReference>
<dbReference type="VEuPathDB" id="VectorBase:BGLB016637"/>
<keyword evidence="4 8" id="KW-0863">Zinc-finger</keyword>
<dbReference type="SMART" id="SM00355">
    <property type="entry name" value="ZnF_C2H2"/>
    <property type="match status" value="4"/>
</dbReference>
<name>A0A2C9K938_BIOGL</name>
<proteinExistence type="predicted"/>
<keyword evidence="6" id="KW-0238">DNA-binding</keyword>